<dbReference type="SUPFAM" id="SSF55060">
    <property type="entry name" value="GHMP Kinase, C-terminal domain"/>
    <property type="match status" value="1"/>
</dbReference>
<dbReference type="NCBIfam" id="NF011202">
    <property type="entry name" value="PRK14608.1"/>
    <property type="match status" value="1"/>
</dbReference>
<feature type="domain" description="GHMP kinase C-terminal" evidence="12">
    <location>
        <begin position="221"/>
        <end position="277"/>
    </location>
</feature>
<evidence type="ECO:0000256" key="7">
    <source>
        <dbReference type="ARBA" id="ARBA00022840"/>
    </source>
</evidence>
<dbReference type="OrthoDB" id="9809438at2"/>
<dbReference type="EMBL" id="CP046052">
    <property type="protein sequence ID" value="QGM46161.1"/>
    <property type="molecule type" value="Genomic_DNA"/>
</dbReference>
<gene>
    <name evidence="10" type="primary">ispE</name>
    <name evidence="13" type="ORF">H2LOC_010890</name>
</gene>
<dbReference type="KEGG" id="mhey:H2LOC_010890"/>
<dbReference type="Gene3D" id="3.30.70.890">
    <property type="entry name" value="GHMP kinase, C-terminal domain"/>
    <property type="match status" value="1"/>
</dbReference>
<evidence type="ECO:0000256" key="8">
    <source>
        <dbReference type="ARBA" id="ARBA00023229"/>
    </source>
</evidence>
<evidence type="ECO:0000313" key="13">
    <source>
        <dbReference type="EMBL" id="QGM46161.1"/>
    </source>
</evidence>
<dbReference type="PANTHER" id="PTHR43527:SF2">
    <property type="entry name" value="4-DIPHOSPHOCYTIDYL-2-C-METHYL-D-ERYTHRITOL KINASE, CHLOROPLASTIC"/>
    <property type="match status" value="1"/>
</dbReference>
<feature type="active site" evidence="10">
    <location>
        <position position="137"/>
    </location>
</feature>
<dbReference type="InterPro" id="IPR006204">
    <property type="entry name" value="GHMP_kinase_N_dom"/>
</dbReference>
<evidence type="ECO:0000256" key="6">
    <source>
        <dbReference type="ARBA" id="ARBA00022777"/>
    </source>
</evidence>
<dbReference type="SUPFAM" id="SSF54211">
    <property type="entry name" value="Ribosomal protein S5 domain 2-like"/>
    <property type="match status" value="1"/>
</dbReference>
<dbReference type="InterPro" id="IPR013750">
    <property type="entry name" value="GHMP_kinase_C_dom"/>
</dbReference>
<comment type="similarity">
    <text evidence="1 10">Belongs to the GHMP kinase family. IspE subfamily.</text>
</comment>
<evidence type="ECO:0000256" key="9">
    <source>
        <dbReference type="ARBA" id="ARBA00032554"/>
    </source>
</evidence>
<dbReference type="AlphaFoldDB" id="A0A6B8KGP5"/>
<keyword evidence="6 10" id="KW-0418">Kinase</keyword>
<evidence type="ECO:0000256" key="3">
    <source>
        <dbReference type="ARBA" id="ARBA00017473"/>
    </source>
</evidence>
<evidence type="ECO:0000259" key="11">
    <source>
        <dbReference type="Pfam" id="PF00288"/>
    </source>
</evidence>
<comment type="function">
    <text evidence="10">Catalyzes the phosphorylation of the position 2 hydroxy group of 4-diphosphocytidyl-2C-methyl-D-erythritol.</text>
</comment>
<feature type="binding site" evidence="10">
    <location>
        <begin position="95"/>
        <end position="105"/>
    </location>
    <ligand>
        <name>ATP</name>
        <dbReference type="ChEBI" id="CHEBI:30616"/>
    </ligand>
</feature>
<proteinExistence type="inferred from homology"/>
<dbReference type="Proteomes" id="UP000309061">
    <property type="component" value="Chromosome"/>
</dbReference>
<feature type="active site" evidence="10">
    <location>
        <position position="9"/>
    </location>
</feature>
<evidence type="ECO:0000256" key="1">
    <source>
        <dbReference type="ARBA" id="ARBA00009684"/>
    </source>
</evidence>
<dbReference type="Gene3D" id="3.30.230.10">
    <property type="match status" value="1"/>
</dbReference>
<comment type="pathway">
    <text evidence="10">Isoprenoid biosynthesis; isopentenyl diphosphate biosynthesis via DXP pathway; isopentenyl diphosphate from 1-deoxy-D-xylulose 5-phosphate: step 3/6.</text>
</comment>
<dbReference type="GO" id="GO:0050515">
    <property type="term" value="F:4-(cytidine 5'-diphospho)-2-C-methyl-D-erythritol kinase activity"/>
    <property type="evidence" value="ECO:0007669"/>
    <property type="project" value="UniProtKB-UniRule"/>
</dbReference>
<keyword evidence="8 10" id="KW-0414">Isoprene biosynthesis</keyword>
<dbReference type="GO" id="GO:0019288">
    <property type="term" value="P:isopentenyl diphosphate biosynthetic process, methylerythritol 4-phosphate pathway"/>
    <property type="evidence" value="ECO:0007669"/>
    <property type="project" value="UniProtKB-UniRule"/>
</dbReference>
<evidence type="ECO:0000256" key="4">
    <source>
        <dbReference type="ARBA" id="ARBA00022679"/>
    </source>
</evidence>
<evidence type="ECO:0000256" key="10">
    <source>
        <dbReference type="HAMAP-Rule" id="MF_00061"/>
    </source>
</evidence>
<organism evidence="13 14">
    <name type="scientific">Methylocystis heyeri</name>
    <dbReference type="NCBI Taxonomy" id="391905"/>
    <lineage>
        <taxon>Bacteria</taxon>
        <taxon>Pseudomonadati</taxon>
        <taxon>Pseudomonadota</taxon>
        <taxon>Alphaproteobacteria</taxon>
        <taxon>Hyphomicrobiales</taxon>
        <taxon>Methylocystaceae</taxon>
        <taxon>Methylocystis</taxon>
    </lineage>
</organism>
<dbReference type="InterPro" id="IPR036554">
    <property type="entry name" value="GHMP_kinase_C_sf"/>
</dbReference>
<evidence type="ECO:0000259" key="12">
    <source>
        <dbReference type="Pfam" id="PF08544"/>
    </source>
</evidence>
<dbReference type="HAMAP" id="MF_00061">
    <property type="entry name" value="IspE"/>
    <property type="match status" value="1"/>
</dbReference>
<protein>
    <recommendedName>
        <fullName evidence="3 10">4-diphosphocytidyl-2-C-methyl-D-erythritol kinase</fullName>
        <shortName evidence="10">CMK</shortName>
        <ecNumber evidence="2 10">2.7.1.148</ecNumber>
    </recommendedName>
    <alternativeName>
        <fullName evidence="9 10">4-(cytidine-5'-diphospho)-2-C-methyl-D-erythritol kinase</fullName>
    </alternativeName>
</protein>
<dbReference type="InterPro" id="IPR014721">
    <property type="entry name" value="Ribsml_uS5_D2-typ_fold_subgr"/>
</dbReference>
<dbReference type="RefSeq" id="WP_136496416.1">
    <property type="nucleotide sequence ID" value="NZ_CP046052.1"/>
</dbReference>
<evidence type="ECO:0000313" key="14">
    <source>
        <dbReference type="Proteomes" id="UP000309061"/>
    </source>
</evidence>
<dbReference type="Pfam" id="PF00288">
    <property type="entry name" value="GHMP_kinases_N"/>
    <property type="match status" value="1"/>
</dbReference>
<dbReference type="GO" id="GO:0005524">
    <property type="term" value="F:ATP binding"/>
    <property type="evidence" value="ECO:0007669"/>
    <property type="project" value="UniProtKB-UniRule"/>
</dbReference>
<keyword evidence="7 10" id="KW-0067">ATP-binding</keyword>
<dbReference type="EC" id="2.7.1.148" evidence="2 10"/>
<dbReference type="UniPathway" id="UPA00056">
    <property type="reaction ID" value="UER00094"/>
</dbReference>
<dbReference type="InterPro" id="IPR004424">
    <property type="entry name" value="IspE"/>
</dbReference>
<keyword evidence="4 10" id="KW-0808">Transferase</keyword>
<reference evidence="13 14" key="1">
    <citation type="submission" date="2019-11" db="EMBL/GenBank/DDBJ databases">
        <title>The genome sequence of Methylocystis heyeri.</title>
        <authorList>
            <person name="Oshkin I.Y."/>
            <person name="Miroshnikov K."/>
            <person name="Dedysh S.N."/>
        </authorList>
    </citation>
    <scope>NUCLEOTIDE SEQUENCE [LARGE SCALE GENOMIC DNA]</scope>
    <source>
        <strain evidence="13 14">H2</strain>
    </source>
</reference>
<evidence type="ECO:0000256" key="2">
    <source>
        <dbReference type="ARBA" id="ARBA00012052"/>
    </source>
</evidence>
<dbReference type="InterPro" id="IPR020568">
    <property type="entry name" value="Ribosomal_Su5_D2-typ_SF"/>
</dbReference>
<dbReference type="PANTHER" id="PTHR43527">
    <property type="entry name" value="4-DIPHOSPHOCYTIDYL-2-C-METHYL-D-ERYTHRITOL KINASE, CHLOROPLASTIC"/>
    <property type="match status" value="1"/>
</dbReference>
<comment type="catalytic activity">
    <reaction evidence="10">
        <text>4-CDP-2-C-methyl-D-erythritol + ATP = 4-CDP-2-C-methyl-D-erythritol 2-phosphate + ADP + H(+)</text>
        <dbReference type="Rhea" id="RHEA:18437"/>
        <dbReference type="ChEBI" id="CHEBI:15378"/>
        <dbReference type="ChEBI" id="CHEBI:30616"/>
        <dbReference type="ChEBI" id="CHEBI:57823"/>
        <dbReference type="ChEBI" id="CHEBI:57919"/>
        <dbReference type="ChEBI" id="CHEBI:456216"/>
        <dbReference type="EC" id="2.7.1.148"/>
    </reaction>
</comment>
<keyword evidence="5 10" id="KW-0547">Nucleotide-binding</keyword>
<dbReference type="PIRSF" id="PIRSF010376">
    <property type="entry name" value="IspE"/>
    <property type="match status" value="1"/>
</dbReference>
<accession>A0A6B8KGP5</accession>
<keyword evidence="14" id="KW-1185">Reference proteome</keyword>
<sequence length="289" mass="29753">MLTTRAPAKINLTLHVLGRRAEDGYHELESLVAFTGAGDVLSLEPGPGFGLEIEGPTAQAAGSGPDNLVLRAGENLAARVPGLKTGRFRLRKTLPVAAGIGGGSSDAAAALRLLATANGLPLEDPRLLEAARAAGSDVPVCLDPHARFMRGAGEHIGERLALPPLPAVLVNPGVAVETGPVFRRLGLAPGARCDGGAHPVIASGMEAEAFLSALVRGRNNLEDAACLVAPVIVDVLSVLRAAKGSRIARMSGSGATCFAVFSTRRAASRAAAAIKAYHPGWWVRPAMLR</sequence>
<name>A0A6B8KGP5_9HYPH</name>
<dbReference type="GO" id="GO:0016114">
    <property type="term" value="P:terpenoid biosynthetic process"/>
    <property type="evidence" value="ECO:0007669"/>
    <property type="project" value="InterPro"/>
</dbReference>
<feature type="domain" description="GHMP kinase N-terminal" evidence="11">
    <location>
        <begin position="67"/>
        <end position="142"/>
    </location>
</feature>
<evidence type="ECO:0000256" key="5">
    <source>
        <dbReference type="ARBA" id="ARBA00022741"/>
    </source>
</evidence>
<dbReference type="Pfam" id="PF08544">
    <property type="entry name" value="GHMP_kinases_C"/>
    <property type="match status" value="1"/>
</dbReference>